<gene>
    <name evidence="1" type="ORF">BpHYR1_054662</name>
</gene>
<evidence type="ECO:0000313" key="2">
    <source>
        <dbReference type="Proteomes" id="UP000276133"/>
    </source>
</evidence>
<protein>
    <submittedName>
        <fullName evidence="1">Uncharacterized protein</fullName>
    </submittedName>
</protein>
<organism evidence="1 2">
    <name type="scientific">Brachionus plicatilis</name>
    <name type="common">Marine rotifer</name>
    <name type="synonym">Brachionus muelleri</name>
    <dbReference type="NCBI Taxonomy" id="10195"/>
    <lineage>
        <taxon>Eukaryota</taxon>
        <taxon>Metazoa</taxon>
        <taxon>Spiralia</taxon>
        <taxon>Gnathifera</taxon>
        <taxon>Rotifera</taxon>
        <taxon>Eurotatoria</taxon>
        <taxon>Monogononta</taxon>
        <taxon>Pseudotrocha</taxon>
        <taxon>Ploima</taxon>
        <taxon>Brachionidae</taxon>
        <taxon>Brachionus</taxon>
    </lineage>
</organism>
<dbReference type="EMBL" id="REGN01008259">
    <property type="protein sequence ID" value="RNA04039.1"/>
    <property type="molecule type" value="Genomic_DNA"/>
</dbReference>
<evidence type="ECO:0000313" key="1">
    <source>
        <dbReference type="EMBL" id="RNA04039.1"/>
    </source>
</evidence>
<name>A0A3M7PYU9_BRAPC</name>
<dbReference type="AlphaFoldDB" id="A0A3M7PYU9"/>
<accession>A0A3M7PYU9</accession>
<sequence length="93" mass="10945">MSKELKAMMLAKHIKWCRFVSGARKELRILEKYIEQSKKVKQRMNKCISDYEFSCQLCKIGALNRHDGTYTTDKKEIAEQQCEVSFKKFSSKS</sequence>
<keyword evidence="2" id="KW-1185">Reference proteome</keyword>
<dbReference type="Proteomes" id="UP000276133">
    <property type="component" value="Unassembled WGS sequence"/>
</dbReference>
<comment type="caution">
    <text evidence="1">The sequence shown here is derived from an EMBL/GenBank/DDBJ whole genome shotgun (WGS) entry which is preliminary data.</text>
</comment>
<proteinExistence type="predicted"/>
<reference evidence="1 2" key="1">
    <citation type="journal article" date="2018" name="Sci. Rep.">
        <title>Genomic signatures of local adaptation to the degree of environmental predictability in rotifers.</title>
        <authorList>
            <person name="Franch-Gras L."/>
            <person name="Hahn C."/>
            <person name="Garcia-Roger E.M."/>
            <person name="Carmona M.J."/>
            <person name="Serra M."/>
            <person name="Gomez A."/>
        </authorList>
    </citation>
    <scope>NUCLEOTIDE SEQUENCE [LARGE SCALE GENOMIC DNA]</scope>
    <source>
        <strain evidence="1">HYR1</strain>
    </source>
</reference>